<gene>
    <name evidence="1" type="ORF">DRO07_00610</name>
</gene>
<evidence type="ECO:0000313" key="1">
    <source>
        <dbReference type="EMBL" id="RLG70267.1"/>
    </source>
</evidence>
<organism evidence="1 2">
    <name type="scientific">Candidatus Iainarchaeum sp</name>
    <dbReference type="NCBI Taxonomy" id="3101447"/>
    <lineage>
        <taxon>Archaea</taxon>
        <taxon>Candidatus Iainarchaeota</taxon>
        <taxon>Candidatus Iainarchaeia</taxon>
        <taxon>Candidatus Iainarchaeales</taxon>
        <taxon>Candidatus Iainarchaeaceae</taxon>
        <taxon>Candidatus Iainarchaeum</taxon>
    </lineage>
</organism>
<proteinExistence type="predicted"/>
<dbReference type="AlphaFoldDB" id="A0A497JJV8"/>
<comment type="caution">
    <text evidence="1">The sequence shown here is derived from an EMBL/GenBank/DDBJ whole genome shotgun (WGS) entry which is preliminary data.</text>
</comment>
<evidence type="ECO:0000313" key="2">
    <source>
        <dbReference type="Proteomes" id="UP000277633"/>
    </source>
</evidence>
<sequence length="217" mass="25827">MAIKPRKSPPKKIRKALLRGERFREKGRIAQRIDATKLEKIIRREASRKTTFRKKYGTQKYFIALAIAGLVEIIRSLRLPKTRKNRILKLETEQLKITDYLGELKQKGSKRLSPEKHAHIIELYCGLLKRKINRLWGANEVRRRQLINELKEYEAYLKNIGDKEYELGGPDRKFLLDLVGLINEETNYLLEHEQKYYTEARRKLSEILERIYERGSY</sequence>
<protein>
    <submittedName>
        <fullName evidence="1">Uncharacterized protein</fullName>
    </submittedName>
</protein>
<reference evidence="1 2" key="1">
    <citation type="submission" date="2018-06" db="EMBL/GenBank/DDBJ databases">
        <title>Extensive metabolic versatility and redundancy in microbially diverse, dynamic hydrothermal sediments.</title>
        <authorList>
            <person name="Dombrowski N."/>
            <person name="Teske A."/>
            <person name="Baker B.J."/>
        </authorList>
    </citation>
    <scope>NUCLEOTIDE SEQUENCE [LARGE SCALE GENOMIC DNA]</scope>
    <source>
        <strain evidence="1">B9_G13</strain>
    </source>
</reference>
<dbReference type="EMBL" id="QMWO01000012">
    <property type="protein sequence ID" value="RLG70267.1"/>
    <property type="molecule type" value="Genomic_DNA"/>
</dbReference>
<accession>A0A497JJV8</accession>
<name>A0A497JJV8_9ARCH</name>
<dbReference type="Proteomes" id="UP000277633">
    <property type="component" value="Unassembled WGS sequence"/>
</dbReference>